<feature type="domain" description="ABC transmembrane type-1" evidence="9">
    <location>
        <begin position="396"/>
        <end position="596"/>
    </location>
</feature>
<feature type="transmembrane region" description="Helical" evidence="8">
    <location>
        <begin position="383"/>
        <end position="405"/>
    </location>
</feature>
<dbReference type="PANTHER" id="PTHR43357:SF4">
    <property type="entry name" value="INNER MEMBRANE ABC TRANSPORTER PERMEASE PROTEIN YDCV"/>
    <property type="match status" value="1"/>
</dbReference>
<dbReference type="InterPro" id="IPR035906">
    <property type="entry name" value="MetI-like_sf"/>
</dbReference>
<dbReference type="InterPro" id="IPR000515">
    <property type="entry name" value="MetI-like"/>
</dbReference>
<organism evidence="10 11">
    <name type="scientific">Ignicoccus pacificus DSM 13166</name>
    <dbReference type="NCBI Taxonomy" id="940294"/>
    <lineage>
        <taxon>Archaea</taxon>
        <taxon>Thermoproteota</taxon>
        <taxon>Thermoprotei</taxon>
        <taxon>Desulfurococcales</taxon>
        <taxon>Desulfurococcaceae</taxon>
        <taxon>Ignicoccus</taxon>
    </lineage>
</organism>
<feature type="transmembrane region" description="Helical" evidence="8">
    <location>
        <begin position="164"/>
        <end position="197"/>
    </location>
</feature>
<dbReference type="SUPFAM" id="SSF161098">
    <property type="entry name" value="MetI-like"/>
    <property type="match status" value="2"/>
</dbReference>
<keyword evidence="3" id="KW-1003">Cell membrane</keyword>
<dbReference type="GO" id="GO:0055085">
    <property type="term" value="P:transmembrane transport"/>
    <property type="evidence" value="ECO:0007669"/>
    <property type="project" value="InterPro"/>
</dbReference>
<dbReference type="GO" id="GO:0005886">
    <property type="term" value="C:plasma membrane"/>
    <property type="evidence" value="ECO:0007669"/>
    <property type="project" value="UniProtKB-SubCell"/>
</dbReference>
<evidence type="ECO:0000256" key="7">
    <source>
        <dbReference type="ARBA" id="ARBA00023136"/>
    </source>
</evidence>
<evidence type="ECO:0000256" key="4">
    <source>
        <dbReference type="ARBA" id="ARBA00022519"/>
    </source>
</evidence>
<keyword evidence="6 8" id="KW-1133">Transmembrane helix</keyword>
<feature type="transmembrane region" description="Helical" evidence="8">
    <location>
        <begin position="16"/>
        <end position="44"/>
    </location>
</feature>
<keyword evidence="5 8" id="KW-0812">Transmembrane</keyword>
<proteinExistence type="predicted"/>
<feature type="domain" description="ABC transmembrane type-1" evidence="9">
    <location>
        <begin position="101"/>
        <end position="293"/>
    </location>
</feature>
<keyword evidence="2" id="KW-0813">Transport</keyword>
<dbReference type="Pfam" id="PF00528">
    <property type="entry name" value="BPD_transp_1"/>
    <property type="match status" value="2"/>
</dbReference>
<dbReference type="Proteomes" id="UP001063698">
    <property type="component" value="Chromosome"/>
</dbReference>
<accession>A0A977K9S6</accession>
<feature type="transmembrane region" description="Helical" evidence="8">
    <location>
        <begin position="502"/>
        <end position="523"/>
    </location>
</feature>
<feature type="transmembrane region" description="Helical" evidence="8">
    <location>
        <begin position="218"/>
        <end position="238"/>
    </location>
</feature>
<evidence type="ECO:0000256" key="3">
    <source>
        <dbReference type="ARBA" id="ARBA00022475"/>
    </source>
</evidence>
<feature type="transmembrane region" description="Helical" evidence="8">
    <location>
        <begin position="417"/>
        <end position="441"/>
    </location>
</feature>
<evidence type="ECO:0000313" key="11">
    <source>
        <dbReference type="Proteomes" id="UP001063698"/>
    </source>
</evidence>
<feature type="transmembrane region" description="Helical" evidence="8">
    <location>
        <begin position="569"/>
        <end position="589"/>
    </location>
</feature>
<evidence type="ECO:0000256" key="2">
    <source>
        <dbReference type="ARBA" id="ARBA00022448"/>
    </source>
</evidence>
<reference evidence="10" key="1">
    <citation type="submission" date="2013-11" db="EMBL/GenBank/DDBJ databases">
        <title>Comparative genomics of Ignicoccus.</title>
        <authorList>
            <person name="Podar M."/>
        </authorList>
    </citation>
    <scope>NUCLEOTIDE SEQUENCE</scope>
    <source>
        <strain evidence="10">DSM 13166</strain>
    </source>
</reference>
<dbReference type="Gene3D" id="1.10.3720.10">
    <property type="entry name" value="MetI-like"/>
    <property type="match status" value="2"/>
</dbReference>
<feature type="transmembrane region" description="Helical" evidence="8">
    <location>
        <begin position="324"/>
        <end position="349"/>
    </location>
</feature>
<evidence type="ECO:0000256" key="5">
    <source>
        <dbReference type="ARBA" id="ARBA00022692"/>
    </source>
</evidence>
<evidence type="ECO:0000313" key="10">
    <source>
        <dbReference type="EMBL" id="UXD21655.1"/>
    </source>
</evidence>
<dbReference type="CDD" id="cd06261">
    <property type="entry name" value="TM_PBP2"/>
    <property type="match status" value="2"/>
</dbReference>
<feature type="transmembrane region" description="Helical" evidence="8">
    <location>
        <begin position="269"/>
        <end position="293"/>
    </location>
</feature>
<feature type="transmembrane region" description="Helical" evidence="8">
    <location>
        <begin position="447"/>
        <end position="463"/>
    </location>
</feature>
<dbReference type="KEGG" id="ipc:IPA_06345"/>
<evidence type="ECO:0000256" key="1">
    <source>
        <dbReference type="ARBA" id="ARBA00004429"/>
    </source>
</evidence>
<keyword evidence="7 8" id="KW-0472">Membrane</keyword>
<keyword evidence="11" id="KW-1185">Reference proteome</keyword>
<protein>
    <submittedName>
        <fullName evidence="10">Iron ABC transporter permease</fullName>
    </submittedName>
</protein>
<dbReference type="AlphaFoldDB" id="A0A977K9S6"/>
<comment type="subcellular location">
    <subcellularLocation>
        <location evidence="1">Cell inner membrane</location>
        <topology evidence="1">Multi-pass membrane protein</topology>
    </subcellularLocation>
</comment>
<feature type="transmembrane region" description="Helical" evidence="8">
    <location>
        <begin position="120"/>
        <end position="144"/>
    </location>
</feature>
<sequence>MAVKVSKLKRVEKVTLILFLLPTLYLLSFFVAPVASVLGGLLGFDWHLLNTPFYINLKPIGSPIEIRSFGPRLFIVIKGVNMGVILNSLINSIIVTLVSAVIGTAAALLIGLYDFPGRRLFAVLAALPLLVAPFVNTYVVKLLYGFNLQGNTLSYLLQHLGLKVTIGFTQLGGITLAQILAFYPIVYINVLAALGAIDASLIEQALNLGSRGFKLIRTIILPMIVPGILAGATLVYILSLEDVGAPIVFNYKNVISYQVYEFFQEFTSIGGVGASAALCLIMLLLALIPMAIIRKYLSLKYYARLSRGAPRPFKRLKLGKKGLIVAYLLVLPVLIAAAAPQIGIIVLAFSERWVGALPQGFTLRNFYFIFSKPGVFRGIVNSVTYLAFALPMIAILGFAAAYVVARIRVKGIGLLDLLSTAPLAVPGLVVAFGYFIFFHAIAQGTPLDPLVSPAVVLVLAYAARKMPFTVRSVYTGLLQTPRAMEEAAESLGATKGKVLRSIVLPLVWRSIIAGLLLSSIYVLSEVSVSVTIGALGGDIVDPNHAGPITYVIMRLIQAPSISGGAQPQAVAAAMAAILMALEALVLFVATSRLARRGQMLVSV</sequence>
<evidence type="ECO:0000259" key="9">
    <source>
        <dbReference type="Pfam" id="PF00528"/>
    </source>
</evidence>
<keyword evidence="4" id="KW-0997">Cell inner membrane</keyword>
<name>A0A977K9S6_9CREN</name>
<feature type="transmembrane region" description="Helical" evidence="8">
    <location>
        <begin position="89"/>
        <end position="113"/>
    </location>
</feature>
<gene>
    <name evidence="10" type="ORF">IPA_06345</name>
</gene>
<dbReference type="PANTHER" id="PTHR43357">
    <property type="entry name" value="INNER MEMBRANE ABC TRANSPORTER PERMEASE PROTEIN YDCV"/>
    <property type="match status" value="1"/>
</dbReference>
<evidence type="ECO:0000256" key="8">
    <source>
        <dbReference type="SAM" id="Phobius"/>
    </source>
</evidence>
<evidence type="ECO:0000256" key="6">
    <source>
        <dbReference type="ARBA" id="ARBA00022989"/>
    </source>
</evidence>
<dbReference type="EMBL" id="CP006868">
    <property type="protein sequence ID" value="UXD21655.1"/>
    <property type="molecule type" value="Genomic_DNA"/>
</dbReference>